<evidence type="ECO:0000313" key="3">
    <source>
        <dbReference type="Proteomes" id="UP000266723"/>
    </source>
</evidence>
<dbReference type="Proteomes" id="UP000266723">
    <property type="component" value="Unassembled WGS sequence"/>
</dbReference>
<sequence>MLPAKKESARFLEESKEHPVSSNRTGPSPPVYPLRIRALGSTVSKTSSEAQCSLPSTRISGPNSTRLRSDVGKTDHPPGSEYGSGLSGTWDRGITGAMSCLNEAC</sequence>
<proteinExistence type="predicted"/>
<gene>
    <name evidence="2" type="ORF">DY000_02014918</name>
</gene>
<protein>
    <submittedName>
        <fullName evidence="2">Uncharacterized protein</fullName>
    </submittedName>
</protein>
<feature type="compositionally biased region" description="Basic and acidic residues" evidence="1">
    <location>
        <begin position="67"/>
        <end position="78"/>
    </location>
</feature>
<keyword evidence="3" id="KW-1185">Reference proteome</keyword>
<feature type="compositionally biased region" description="Polar residues" evidence="1">
    <location>
        <begin position="45"/>
        <end position="66"/>
    </location>
</feature>
<accession>A0ABQ7D1W5</accession>
<evidence type="ECO:0000256" key="1">
    <source>
        <dbReference type="SAM" id="MobiDB-lite"/>
    </source>
</evidence>
<comment type="caution">
    <text evidence="2">The sequence shown here is derived from an EMBL/GenBank/DDBJ whole genome shotgun (WGS) entry which is preliminary data.</text>
</comment>
<feature type="region of interest" description="Disordered" evidence="1">
    <location>
        <begin position="45"/>
        <end position="88"/>
    </location>
</feature>
<dbReference type="EMBL" id="QGKV02000759">
    <property type="protein sequence ID" value="KAF3566393.1"/>
    <property type="molecule type" value="Genomic_DNA"/>
</dbReference>
<feature type="compositionally biased region" description="Basic and acidic residues" evidence="1">
    <location>
        <begin position="1"/>
        <end position="19"/>
    </location>
</feature>
<reference evidence="2 3" key="1">
    <citation type="journal article" date="2020" name="BMC Genomics">
        <title>Intraspecific diversification of the crop wild relative Brassica cretica Lam. using demographic model selection.</title>
        <authorList>
            <person name="Kioukis A."/>
            <person name="Michalopoulou V.A."/>
            <person name="Briers L."/>
            <person name="Pirintsos S."/>
            <person name="Studholme D.J."/>
            <person name="Pavlidis P."/>
            <person name="Sarris P.F."/>
        </authorList>
    </citation>
    <scope>NUCLEOTIDE SEQUENCE [LARGE SCALE GENOMIC DNA]</scope>
    <source>
        <strain evidence="3">cv. PFS-1207/04</strain>
    </source>
</reference>
<organism evidence="2 3">
    <name type="scientific">Brassica cretica</name>
    <name type="common">Mustard</name>
    <dbReference type="NCBI Taxonomy" id="69181"/>
    <lineage>
        <taxon>Eukaryota</taxon>
        <taxon>Viridiplantae</taxon>
        <taxon>Streptophyta</taxon>
        <taxon>Embryophyta</taxon>
        <taxon>Tracheophyta</taxon>
        <taxon>Spermatophyta</taxon>
        <taxon>Magnoliopsida</taxon>
        <taxon>eudicotyledons</taxon>
        <taxon>Gunneridae</taxon>
        <taxon>Pentapetalae</taxon>
        <taxon>rosids</taxon>
        <taxon>malvids</taxon>
        <taxon>Brassicales</taxon>
        <taxon>Brassicaceae</taxon>
        <taxon>Brassiceae</taxon>
        <taxon>Brassica</taxon>
    </lineage>
</organism>
<evidence type="ECO:0000313" key="2">
    <source>
        <dbReference type="EMBL" id="KAF3566393.1"/>
    </source>
</evidence>
<feature type="region of interest" description="Disordered" evidence="1">
    <location>
        <begin position="1"/>
        <end position="32"/>
    </location>
</feature>
<name>A0ABQ7D1W5_BRACR</name>